<dbReference type="InterPro" id="IPR014031">
    <property type="entry name" value="Ketoacyl_synth_C"/>
</dbReference>
<evidence type="ECO:0000313" key="6">
    <source>
        <dbReference type="EMBL" id="MCF1593807.1"/>
    </source>
</evidence>
<reference evidence="6" key="1">
    <citation type="submission" date="2022-01" db="EMBL/GenBank/DDBJ databases">
        <title>Draft Genome Sequences of Seven Type Strains of the Genus Streptomyces.</title>
        <authorList>
            <person name="Aziz S."/>
            <person name="Coretto E."/>
            <person name="Chronakova A."/>
            <person name="Sproer C."/>
            <person name="Huber K."/>
            <person name="Nouioui I."/>
            <person name="Gross H."/>
        </authorList>
    </citation>
    <scope>NUCLEOTIDE SEQUENCE</scope>
    <source>
        <strain evidence="6">DSM 103493</strain>
    </source>
</reference>
<evidence type="ECO:0000256" key="3">
    <source>
        <dbReference type="ARBA" id="ARBA00022679"/>
    </source>
</evidence>
<organism evidence="6 7">
    <name type="scientific">Streptomyces muensis</name>
    <dbReference type="NCBI Taxonomy" id="1077944"/>
    <lineage>
        <taxon>Bacteria</taxon>
        <taxon>Bacillati</taxon>
        <taxon>Actinomycetota</taxon>
        <taxon>Actinomycetes</taxon>
        <taxon>Kitasatosporales</taxon>
        <taxon>Streptomycetaceae</taxon>
        <taxon>Streptomyces</taxon>
    </lineage>
</organism>
<dbReference type="Gene3D" id="3.40.366.10">
    <property type="entry name" value="Malonyl-Coenzyme A Acyl Carrier Protein, domain 2"/>
    <property type="match status" value="2"/>
</dbReference>
<keyword evidence="3" id="KW-0808">Transferase</keyword>
<dbReference type="Proteomes" id="UP001139384">
    <property type="component" value="Unassembled WGS sequence"/>
</dbReference>
<dbReference type="Gene3D" id="1.10.1240.100">
    <property type="match status" value="1"/>
</dbReference>
<dbReference type="PANTHER" id="PTHR43775">
    <property type="entry name" value="FATTY ACID SYNTHASE"/>
    <property type="match status" value="1"/>
</dbReference>
<feature type="domain" description="Ketosynthase family 3 (KS3)" evidence="5">
    <location>
        <begin position="2"/>
        <end position="428"/>
    </location>
</feature>
<dbReference type="SMART" id="SM00825">
    <property type="entry name" value="PKS_KS"/>
    <property type="match status" value="1"/>
</dbReference>
<dbReference type="Pfam" id="PF00698">
    <property type="entry name" value="Acyl_transf_1"/>
    <property type="match status" value="1"/>
</dbReference>
<dbReference type="EMBL" id="JAKEIP010000024">
    <property type="protein sequence ID" value="MCF1593807.1"/>
    <property type="molecule type" value="Genomic_DNA"/>
</dbReference>
<proteinExistence type="predicted"/>
<keyword evidence="2" id="KW-0597">Phosphoprotein</keyword>
<keyword evidence="7" id="KW-1185">Reference proteome</keyword>
<dbReference type="InterPro" id="IPR050091">
    <property type="entry name" value="PKS_NRPS_Biosynth_Enz"/>
</dbReference>
<gene>
    <name evidence="6" type="ORF">L0P92_09530</name>
</gene>
<dbReference type="Pfam" id="PF02801">
    <property type="entry name" value="Ketoacyl-synt_C"/>
    <property type="match status" value="1"/>
</dbReference>
<dbReference type="AlphaFoldDB" id="A0A9X1PUL1"/>
<dbReference type="RefSeq" id="WP_234762091.1">
    <property type="nucleotide sequence ID" value="NZ_JAKEIP010000024.1"/>
</dbReference>
<evidence type="ECO:0000313" key="7">
    <source>
        <dbReference type="Proteomes" id="UP001139384"/>
    </source>
</evidence>
<dbReference type="InterPro" id="IPR014043">
    <property type="entry name" value="Acyl_transferase_dom"/>
</dbReference>
<dbReference type="InterPro" id="IPR016039">
    <property type="entry name" value="Thiolase-like"/>
</dbReference>
<dbReference type="InterPro" id="IPR032821">
    <property type="entry name" value="PKS_assoc"/>
</dbReference>
<dbReference type="GO" id="GO:0006633">
    <property type="term" value="P:fatty acid biosynthetic process"/>
    <property type="evidence" value="ECO:0007669"/>
    <property type="project" value="InterPro"/>
</dbReference>
<dbReference type="GO" id="GO:0004315">
    <property type="term" value="F:3-oxoacyl-[acyl-carrier-protein] synthase activity"/>
    <property type="evidence" value="ECO:0007669"/>
    <property type="project" value="InterPro"/>
</dbReference>
<keyword evidence="4 6" id="KW-0012">Acyltransferase</keyword>
<dbReference type="InterPro" id="IPR014030">
    <property type="entry name" value="Ketoacyl_synth_N"/>
</dbReference>
<dbReference type="GO" id="GO:0005737">
    <property type="term" value="C:cytoplasm"/>
    <property type="evidence" value="ECO:0007669"/>
    <property type="project" value="TreeGrafter"/>
</dbReference>
<dbReference type="Pfam" id="PF00109">
    <property type="entry name" value="ketoacyl-synt"/>
    <property type="match status" value="1"/>
</dbReference>
<accession>A0A9X1PUL1</accession>
<dbReference type="CDD" id="cd00833">
    <property type="entry name" value="PKS"/>
    <property type="match status" value="1"/>
</dbReference>
<dbReference type="GO" id="GO:0071770">
    <property type="term" value="P:DIM/DIP cell wall layer assembly"/>
    <property type="evidence" value="ECO:0007669"/>
    <property type="project" value="TreeGrafter"/>
</dbReference>
<evidence type="ECO:0000259" key="5">
    <source>
        <dbReference type="PROSITE" id="PS52004"/>
    </source>
</evidence>
<dbReference type="SMART" id="SM00827">
    <property type="entry name" value="PKS_AT"/>
    <property type="match status" value="1"/>
</dbReference>
<dbReference type="SUPFAM" id="SSF53901">
    <property type="entry name" value="Thiolase-like"/>
    <property type="match status" value="1"/>
</dbReference>
<dbReference type="InterPro" id="IPR016035">
    <property type="entry name" value="Acyl_Trfase/lysoPLipase"/>
</dbReference>
<dbReference type="GO" id="GO:0005886">
    <property type="term" value="C:plasma membrane"/>
    <property type="evidence" value="ECO:0007669"/>
    <property type="project" value="TreeGrafter"/>
</dbReference>
<protein>
    <submittedName>
        <fullName evidence="6">Acyltransferase domain-containing protein</fullName>
    </submittedName>
</protein>
<evidence type="ECO:0000256" key="2">
    <source>
        <dbReference type="ARBA" id="ARBA00022553"/>
    </source>
</evidence>
<dbReference type="Gene3D" id="3.30.70.3290">
    <property type="match status" value="1"/>
</dbReference>
<dbReference type="SUPFAM" id="SSF52151">
    <property type="entry name" value="FabD/lysophospholipase-like"/>
    <property type="match status" value="1"/>
</dbReference>
<dbReference type="InterPro" id="IPR001227">
    <property type="entry name" value="Ac_transferase_dom_sf"/>
</dbReference>
<comment type="caution">
    <text evidence="6">The sequence shown here is derived from an EMBL/GenBank/DDBJ whole genome shotgun (WGS) entry which is preliminary data.</text>
</comment>
<dbReference type="Pfam" id="PF16197">
    <property type="entry name" value="KAsynt_C_assoc"/>
    <property type="match status" value="1"/>
</dbReference>
<name>A0A9X1PUL1_STRM4</name>
<dbReference type="PROSITE" id="PS00606">
    <property type="entry name" value="KS3_1"/>
    <property type="match status" value="1"/>
</dbReference>
<evidence type="ECO:0000256" key="1">
    <source>
        <dbReference type="ARBA" id="ARBA00022450"/>
    </source>
</evidence>
<dbReference type="PANTHER" id="PTHR43775:SF37">
    <property type="entry name" value="SI:DKEY-61P9.11"/>
    <property type="match status" value="1"/>
</dbReference>
<dbReference type="InterPro" id="IPR020841">
    <property type="entry name" value="PKS_Beta-ketoAc_synthase_dom"/>
</dbReference>
<dbReference type="InterPro" id="IPR018201">
    <property type="entry name" value="Ketoacyl_synth_AS"/>
</dbReference>
<sequence>MSDRVAVVGMSIRAAKVQSAADFWRLLITGRSGRREIDPTELMRRRVPSHKYKDPAYVPVAYDMEDCLGFDPQAFGFGPSEAELTDPQHRAVLEACYRAVESSGCFIGSLPDRVGVFVGSRKSGYGTQIEYLSAAAGRDVNLAELAIGTDPDYLSSRISYTYGLTGPSMTVLTACSSSSVAVHLACQAILAGECDSALAGGVALDATDAGYTFTAGGIYSPRGRCEPYMASADGTVEGNGVAVLFLRRLDVALAAGNPILGVIAGTAVNNDGRERAGFTAPGVAGQSELIEEALDVAELRASSIGLLEGHGSGTSIGDALEIDAAIQAFRSTGAGTDECRLHSVKANIGNLTAAAGAASIIGCLLALRHGQIPPNASLVEGAPPTDLGGTPFKLADTPIAWQRSDQGRYAAVSSFGLGGTNAHVIIGDAERELRLASRKGRYWQLLPLSADDPERLSGTVDAVRVVVDESSTEVRQDIGHTLRTGRPELPTRAAALIPVDAGSADGKWLAPEQFHTVPEVPPTLVFLLPGETVRAPDVALALYRAEPAFRSTVDDGLEVMKQVLAPEMFAAVRDAFLHGRYPTATNALQPVLHLLGLGQHAFLSDLEISPDLLIGHGVGELTAAQLSGVLSFEDAARAVCWRSQAMADPSEHAEAVVRFTRRMRDVRLNSPTTPTLSCVSGAWLTSEEARDPGYWGAQLGEPGPFDEVLRSVVSEHPTAVYLQLNSGTNLLQGAQRWGVPEDAAVALASDGEASDSWCSLLQAVGSLWEQGVRINWQSYAERDHALRVDIAPRTFGRIPHLHPSLLEHCPGIDPAELSGKRVS</sequence>
<evidence type="ECO:0000256" key="4">
    <source>
        <dbReference type="ARBA" id="ARBA00023315"/>
    </source>
</evidence>
<keyword evidence="1" id="KW-0596">Phosphopantetheine</keyword>
<dbReference type="GO" id="GO:0004312">
    <property type="term" value="F:fatty acid synthase activity"/>
    <property type="evidence" value="ECO:0007669"/>
    <property type="project" value="TreeGrafter"/>
</dbReference>
<dbReference type="Gene3D" id="3.40.47.10">
    <property type="match status" value="1"/>
</dbReference>
<dbReference type="PROSITE" id="PS52004">
    <property type="entry name" value="KS3_2"/>
    <property type="match status" value="1"/>
</dbReference>